<name>A0A803Y7C7_MELGA</name>
<sequence>MSKHKMLNNTIYSLRGRVNFYLSVSHCQQCEQQNTLPLNDRTSSLKTSILSNSPCPMILRLMSKLLISKSDYFLRSIKSHFLPPLPTFILIEGSSILEMENYRLGFYIS</sequence>
<evidence type="ECO:0000313" key="2">
    <source>
        <dbReference type="Proteomes" id="UP000001645"/>
    </source>
</evidence>
<reference evidence="1 2" key="1">
    <citation type="journal article" date="2010" name="PLoS Biol.">
        <title>Multi-platform next-generation sequencing of the domestic turkey (Meleagris gallopavo): genome assembly and analysis.</title>
        <authorList>
            <person name="Dalloul R.A."/>
            <person name="Long J.A."/>
            <person name="Zimin A.V."/>
            <person name="Aslam L."/>
            <person name="Beal K."/>
            <person name="Blomberg L.A."/>
            <person name="Bouffard P."/>
            <person name="Burt D.W."/>
            <person name="Crasta O."/>
            <person name="Crooijmans R.P."/>
            <person name="Cooper K."/>
            <person name="Coulombe R.A."/>
            <person name="De S."/>
            <person name="Delany M.E."/>
            <person name="Dodgson J.B."/>
            <person name="Dong J.J."/>
            <person name="Evans C."/>
            <person name="Frederickson K.M."/>
            <person name="Flicek P."/>
            <person name="Florea L."/>
            <person name="Folkerts O."/>
            <person name="Groenen M.A."/>
            <person name="Harkins T.T."/>
            <person name="Herrero J."/>
            <person name="Hoffmann S."/>
            <person name="Megens H.J."/>
            <person name="Jiang A."/>
            <person name="de Jong P."/>
            <person name="Kaiser P."/>
            <person name="Kim H."/>
            <person name="Kim K.W."/>
            <person name="Kim S."/>
            <person name="Langenberger D."/>
            <person name="Lee M.K."/>
            <person name="Lee T."/>
            <person name="Mane S."/>
            <person name="Marcais G."/>
            <person name="Marz M."/>
            <person name="McElroy A.P."/>
            <person name="Modise T."/>
            <person name="Nefedov M."/>
            <person name="Notredame C."/>
            <person name="Paton I.R."/>
            <person name="Payne W.S."/>
            <person name="Pertea G."/>
            <person name="Prickett D."/>
            <person name="Puiu D."/>
            <person name="Qioa D."/>
            <person name="Raineri E."/>
            <person name="Ruffier M."/>
            <person name="Salzberg S.L."/>
            <person name="Schatz M.C."/>
            <person name="Scheuring C."/>
            <person name="Schmidt C.J."/>
            <person name="Schroeder S."/>
            <person name="Searle S.M."/>
            <person name="Smith E.J."/>
            <person name="Smith J."/>
            <person name="Sonstegard T.S."/>
            <person name="Stadler P.F."/>
            <person name="Tafer H."/>
            <person name="Tu Z.J."/>
            <person name="Van Tassell C.P."/>
            <person name="Vilella A.J."/>
            <person name="Williams K.P."/>
            <person name="Yorke J.A."/>
            <person name="Zhang L."/>
            <person name="Zhang H.B."/>
            <person name="Zhang X."/>
            <person name="Zhang Y."/>
            <person name="Reed K.M."/>
        </authorList>
    </citation>
    <scope>NUCLEOTIDE SEQUENCE [LARGE SCALE GENOMIC DNA]</scope>
</reference>
<dbReference type="AlphaFoldDB" id="A0A803Y7C7"/>
<keyword evidence="2" id="KW-1185">Reference proteome</keyword>
<dbReference type="InParanoid" id="A0A803Y7C7"/>
<proteinExistence type="predicted"/>
<evidence type="ECO:0000313" key="1">
    <source>
        <dbReference type="Ensembl" id="ENSMGAP00000027674.1"/>
    </source>
</evidence>
<dbReference type="Ensembl" id="ENSMGAT00000036652.1">
    <property type="protein sequence ID" value="ENSMGAP00000027674.1"/>
    <property type="gene ID" value="ENSMGAG00000022394.1"/>
</dbReference>
<dbReference type="Proteomes" id="UP000001645">
    <property type="component" value="Chromosome 7"/>
</dbReference>
<accession>A0A803Y7C7</accession>
<reference evidence="1" key="2">
    <citation type="submission" date="2025-08" db="UniProtKB">
        <authorList>
            <consortium name="Ensembl"/>
        </authorList>
    </citation>
    <scope>IDENTIFICATION</scope>
</reference>
<protein>
    <submittedName>
        <fullName evidence="1">Uncharacterized protein</fullName>
    </submittedName>
</protein>
<reference evidence="1" key="3">
    <citation type="submission" date="2025-09" db="UniProtKB">
        <authorList>
            <consortium name="Ensembl"/>
        </authorList>
    </citation>
    <scope>IDENTIFICATION</scope>
</reference>
<organism evidence="1 2">
    <name type="scientific">Meleagris gallopavo</name>
    <name type="common">Wild turkey</name>
    <dbReference type="NCBI Taxonomy" id="9103"/>
    <lineage>
        <taxon>Eukaryota</taxon>
        <taxon>Metazoa</taxon>
        <taxon>Chordata</taxon>
        <taxon>Craniata</taxon>
        <taxon>Vertebrata</taxon>
        <taxon>Euteleostomi</taxon>
        <taxon>Archelosauria</taxon>
        <taxon>Archosauria</taxon>
        <taxon>Dinosauria</taxon>
        <taxon>Saurischia</taxon>
        <taxon>Theropoda</taxon>
        <taxon>Coelurosauria</taxon>
        <taxon>Aves</taxon>
        <taxon>Neognathae</taxon>
        <taxon>Galloanserae</taxon>
        <taxon>Galliformes</taxon>
        <taxon>Phasianidae</taxon>
        <taxon>Meleagridinae</taxon>
        <taxon>Meleagris</taxon>
    </lineage>
</organism>